<evidence type="ECO:0000256" key="2">
    <source>
        <dbReference type="ARBA" id="ARBA00023315"/>
    </source>
</evidence>
<accession>A0A916U9T9</accession>
<comment type="caution">
    <text evidence="4">The sequence shown here is derived from an EMBL/GenBank/DDBJ whole genome shotgun (WGS) entry which is preliminary data.</text>
</comment>
<keyword evidence="1" id="KW-0808">Transferase</keyword>
<keyword evidence="5" id="KW-1185">Reference proteome</keyword>
<feature type="domain" description="N-acetyltransferase" evidence="3">
    <location>
        <begin position="21"/>
        <end position="167"/>
    </location>
</feature>
<dbReference type="Pfam" id="PF00583">
    <property type="entry name" value="Acetyltransf_1"/>
    <property type="match status" value="1"/>
</dbReference>
<evidence type="ECO:0000313" key="4">
    <source>
        <dbReference type="EMBL" id="GGC64443.1"/>
    </source>
</evidence>
<keyword evidence="2" id="KW-0012">Acyltransferase</keyword>
<protein>
    <submittedName>
        <fullName evidence="4">N-acetyltransferase</fullName>
    </submittedName>
</protein>
<proteinExistence type="predicted"/>
<reference evidence="4" key="1">
    <citation type="journal article" date="2014" name="Int. J. Syst. Evol. Microbiol.">
        <title>Complete genome sequence of Corynebacterium casei LMG S-19264T (=DSM 44701T), isolated from a smear-ripened cheese.</title>
        <authorList>
            <consortium name="US DOE Joint Genome Institute (JGI-PGF)"/>
            <person name="Walter F."/>
            <person name="Albersmeier A."/>
            <person name="Kalinowski J."/>
            <person name="Ruckert C."/>
        </authorList>
    </citation>
    <scope>NUCLEOTIDE SEQUENCE</scope>
    <source>
        <strain evidence="4">CGMCC 1.10998</strain>
    </source>
</reference>
<dbReference type="PROSITE" id="PS51186">
    <property type="entry name" value="GNAT"/>
    <property type="match status" value="1"/>
</dbReference>
<dbReference type="RefSeq" id="WP_188564779.1">
    <property type="nucleotide sequence ID" value="NZ_BMED01000001.1"/>
</dbReference>
<dbReference type="EMBL" id="BMED01000001">
    <property type="protein sequence ID" value="GGC64443.1"/>
    <property type="molecule type" value="Genomic_DNA"/>
</dbReference>
<gene>
    <name evidence="4" type="ORF">GCM10011396_09260</name>
</gene>
<dbReference type="SUPFAM" id="SSF55729">
    <property type="entry name" value="Acyl-CoA N-acyltransferases (Nat)"/>
    <property type="match status" value="1"/>
</dbReference>
<evidence type="ECO:0000259" key="3">
    <source>
        <dbReference type="PROSITE" id="PS51186"/>
    </source>
</evidence>
<dbReference type="PANTHER" id="PTHR43877">
    <property type="entry name" value="AMINOALKYLPHOSPHONATE N-ACETYLTRANSFERASE-RELATED-RELATED"/>
    <property type="match status" value="1"/>
</dbReference>
<dbReference type="PANTHER" id="PTHR43877:SF2">
    <property type="entry name" value="AMINOALKYLPHOSPHONATE N-ACETYLTRANSFERASE-RELATED"/>
    <property type="match status" value="1"/>
</dbReference>
<name>A0A916U9T9_9BURK</name>
<organism evidence="4 5">
    <name type="scientific">Undibacterium terreum</name>
    <dbReference type="NCBI Taxonomy" id="1224302"/>
    <lineage>
        <taxon>Bacteria</taxon>
        <taxon>Pseudomonadati</taxon>
        <taxon>Pseudomonadota</taxon>
        <taxon>Betaproteobacteria</taxon>
        <taxon>Burkholderiales</taxon>
        <taxon>Oxalobacteraceae</taxon>
        <taxon>Undibacterium</taxon>
    </lineage>
</organism>
<evidence type="ECO:0000313" key="5">
    <source>
        <dbReference type="Proteomes" id="UP000637423"/>
    </source>
</evidence>
<dbReference type="Gene3D" id="3.40.630.30">
    <property type="match status" value="1"/>
</dbReference>
<dbReference type="InterPro" id="IPR000182">
    <property type="entry name" value="GNAT_dom"/>
</dbReference>
<dbReference type="GO" id="GO:0016747">
    <property type="term" value="F:acyltransferase activity, transferring groups other than amino-acyl groups"/>
    <property type="evidence" value="ECO:0007669"/>
    <property type="project" value="InterPro"/>
</dbReference>
<dbReference type="Proteomes" id="UP000637423">
    <property type="component" value="Unassembled WGS sequence"/>
</dbReference>
<dbReference type="InterPro" id="IPR016181">
    <property type="entry name" value="Acyl_CoA_acyltransferase"/>
</dbReference>
<dbReference type="AlphaFoldDB" id="A0A916U9T9"/>
<evidence type="ECO:0000256" key="1">
    <source>
        <dbReference type="ARBA" id="ARBA00022679"/>
    </source>
</evidence>
<sequence>MTTENTVSVRKLEIHEWETYSNLRLRSLADSPDAFGSTLAAEQERSPEAWAARLSAAAVSGKDYPLVAEIAGTAAGLVWAKVDADDESIVNIFQMWVAPESRGRGAAAALLRTAILWAKDRNARLVRLGVACGDTPAVRLYVREGFRDVGEPEPLRAGSPLLSQTMQLAIAAEAA</sequence>
<reference evidence="4" key="2">
    <citation type="submission" date="2020-09" db="EMBL/GenBank/DDBJ databases">
        <authorList>
            <person name="Sun Q."/>
            <person name="Zhou Y."/>
        </authorList>
    </citation>
    <scope>NUCLEOTIDE SEQUENCE</scope>
    <source>
        <strain evidence="4">CGMCC 1.10998</strain>
    </source>
</reference>
<dbReference type="CDD" id="cd04301">
    <property type="entry name" value="NAT_SF"/>
    <property type="match status" value="1"/>
</dbReference>
<dbReference type="InterPro" id="IPR050832">
    <property type="entry name" value="Bact_Acetyltransf"/>
</dbReference>